<dbReference type="PANTHER" id="PTHR22807:SF53">
    <property type="entry name" value="RIBOSOMAL RNA SMALL SUBUNIT METHYLTRANSFERASE B-RELATED"/>
    <property type="match status" value="1"/>
</dbReference>
<accession>A0AAV5B183</accession>
<evidence type="ECO:0000256" key="5">
    <source>
        <dbReference type="PROSITE-ProRule" id="PRU01023"/>
    </source>
</evidence>
<organism evidence="7 8">
    <name type="scientific">Granulimonas faecalis</name>
    <dbReference type="NCBI Taxonomy" id="2894155"/>
    <lineage>
        <taxon>Bacteria</taxon>
        <taxon>Bacillati</taxon>
        <taxon>Actinomycetota</taxon>
        <taxon>Coriobacteriia</taxon>
        <taxon>Coriobacteriales</taxon>
        <taxon>Kribbibacteriaceae</taxon>
        <taxon>Granulimonas</taxon>
    </lineage>
</organism>
<dbReference type="InterPro" id="IPR049560">
    <property type="entry name" value="MeTrfase_RsmB-F_NOP2_cat"/>
</dbReference>
<proteinExistence type="inferred from homology"/>
<dbReference type="PRINTS" id="PR02008">
    <property type="entry name" value="RCMTFAMILY"/>
</dbReference>
<evidence type="ECO:0000256" key="4">
    <source>
        <dbReference type="ARBA" id="ARBA00022884"/>
    </source>
</evidence>
<keyword evidence="3 5" id="KW-0949">S-adenosyl-L-methionine</keyword>
<dbReference type="GO" id="GO:0008173">
    <property type="term" value="F:RNA methyltransferase activity"/>
    <property type="evidence" value="ECO:0007669"/>
    <property type="project" value="InterPro"/>
</dbReference>
<dbReference type="GO" id="GO:0001510">
    <property type="term" value="P:RNA methylation"/>
    <property type="evidence" value="ECO:0007669"/>
    <property type="project" value="InterPro"/>
</dbReference>
<dbReference type="InterPro" id="IPR006027">
    <property type="entry name" value="NusB_RsmB_TIM44"/>
</dbReference>
<dbReference type="InterPro" id="IPR029063">
    <property type="entry name" value="SAM-dependent_MTases_sf"/>
</dbReference>
<comment type="caution">
    <text evidence="7">The sequence shown here is derived from an EMBL/GenBank/DDBJ whole genome shotgun (WGS) entry which is preliminary data.</text>
</comment>
<feature type="binding site" evidence="5">
    <location>
        <position position="297"/>
    </location>
    <ligand>
        <name>S-adenosyl-L-methionine</name>
        <dbReference type="ChEBI" id="CHEBI:59789"/>
    </ligand>
</feature>
<dbReference type="Pfam" id="PF01029">
    <property type="entry name" value="NusB"/>
    <property type="match status" value="1"/>
</dbReference>
<keyword evidence="2 5" id="KW-0808">Transferase</keyword>
<evidence type="ECO:0000256" key="2">
    <source>
        <dbReference type="ARBA" id="ARBA00022679"/>
    </source>
</evidence>
<evidence type="ECO:0000313" key="8">
    <source>
        <dbReference type="Proteomes" id="UP001055025"/>
    </source>
</evidence>
<dbReference type="InterPro" id="IPR001678">
    <property type="entry name" value="MeTrfase_RsmB-F_NOP2_dom"/>
</dbReference>
<keyword evidence="1 5" id="KW-0489">Methyltransferase</keyword>
<sequence>MAEVSPSRAVALAVVSRARRRDAYARELLRAAPEMARLSLKARGLASRLVLGSTACRGLLDAVLDSHLRRPRDLEPRVRDALRVACFEVMYLETSPEVSVFQGVELVRTVARRASGLANAVLRKVVSCDRPRVRSARERVTAALAGGVPVSVADVSLVAGMPSWLAVRLCASLPAPQAAAMALAQLEPAPAWVAANTGVCDAAQAYTRLRESGTAPVPVALPGSFLLEKPAALARSGLVGSVDVVVSDLGSQMVSRIGAPAPGTALLEVGQGRATKTILLENAAAALGGPAKVVAVDLSESKVELARERVSHGWEASVTSMAWDARLLDGPGLPRELDRSFDTVFCDVPCSGTGTMRRHPEISWALDPSALDADNPDGLPALQGRILEAASRRVAPGGTLVYATCSVLDEEGPAVVDRFLDSPAGRGFRREDCGRAPGVAAAPVPFQGMVRRWVLPSGDFASVPATDGPDGHFAARLVRRG</sequence>
<comment type="caution">
    <text evidence="5">Lacks conserved residue(s) required for the propagation of feature annotation.</text>
</comment>
<dbReference type="Gene3D" id="3.40.50.150">
    <property type="entry name" value="Vaccinia Virus protein VP39"/>
    <property type="match status" value="1"/>
</dbReference>
<name>A0AAV5B183_9ACTN</name>
<dbReference type="PROSITE" id="PS51686">
    <property type="entry name" value="SAM_MT_RSMB_NOP"/>
    <property type="match status" value="1"/>
</dbReference>
<evidence type="ECO:0000256" key="1">
    <source>
        <dbReference type="ARBA" id="ARBA00022603"/>
    </source>
</evidence>
<dbReference type="SUPFAM" id="SSF48013">
    <property type="entry name" value="NusB-like"/>
    <property type="match status" value="1"/>
</dbReference>
<keyword evidence="4 5" id="KW-0694">RNA-binding</keyword>
<feature type="binding site" evidence="5">
    <location>
        <position position="324"/>
    </location>
    <ligand>
        <name>S-adenosyl-L-methionine</name>
        <dbReference type="ChEBI" id="CHEBI:59789"/>
    </ligand>
</feature>
<reference evidence="7" key="1">
    <citation type="journal article" date="2022" name="Int. J. Syst. Evol. Microbiol.">
        <title>Granulimonas faecalis gen. nov., sp. nov., and Leptogranulimonas caecicola gen. nov., sp. nov., novel lactate-producing Atopobiaceae bacteria isolated from mouse intestines, and an emended description of the family Atopobiaceae.</title>
        <authorList>
            <person name="Morinaga K."/>
            <person name="Kusada H."/>
            <person name="Sakamoto S."/>
            <person name="Murakami T."/>
            <person name="Toyoda A."/>
            <person name="Mori H."/>
            <person name="Meng X.Y."/>
            <person name="Takashino M."/>
            <person name="Murotomi K."/>
            <person name="Tamaki H."/>
        </authorList>
    </citation>
    <scope>NUCLEOTIDE SEQUENCE</scope>
    <source>
        <strain evidence="7">OPF53</strain>
    </source>
</reference>
<dbReference type="GO" id="GO:0006355">
    <property type="term" value="P:regulation of DNA-templated transcription"/>
    <property type="evidence" value="ECO:0007669"/>
    <property type="project" value="InterPro"/>
</dbReference>
<dbReference type="CDD" id="cd02440">
    <property type="entry name" value="AdoMet_MTases"/>
    <property type="match status" value="1"/>
</dbReference>
<evidence type="ECO:0000313" key="7">
    <source>
        <dbReference type="EMBL" id="GJM55204.1"/>
    </source>
</evidence>
<dbReference type="EMBL" id="BQKC01000001">
    <property type="protein sequence ID" value="GJM55204.1"/>
    <property type="molecule type" value="Genomic_DNA"/>
</dbReference>
<dbReference type="AlphaFoldDB" id="A0AAV5B183"/>
<feature type="binding site" evidence="5">
    <location>
        <position position="347"/>
    </location>
    <ligand>
        <name>S-adenosyl-L-methionine</name>
        <dbReference type="ChEBI" id="CHEBI:59789"/>
    </ligand>
</feature>
<dbReference type="PANTHER" id="PTHR22807">
    <property type="entry name" value="NOP2 YEAST -RELATED NOL1/NOP2/FMU SUN DOMAIN-CONTAINING"/>
    <property type="match status" value="1"/>
</dbReference>
<dbReference type="InterPro" id="IPR023267">
    <property type="entry name" value="RCMT"/>
</dbReference>
<dbReference type="SUPFAM" id="SSF53335">
    <property type="entry name" value="S-adenosyl-L-methionine-dependent methyltransferases"/>
    <property type="match status" value="1"/>
</dbReference>
<evidence type="ECO:0000259" key="6">
    <source>
        <dbReference type="PROSITE" id="PS51686"/>
    </source>
</evidence>
<protein>
    <submittedName>
        <fullName evidence="7">Ribosomal RNA small subunit methyltransferase B</fullName>
    </submittedName>
</protein>
<dbReference type="InterPro" id="IPR035926">
    <property type="entry name" value="NusB-like_sf"/>
</dbReference>
<dbReference type="RefSeq" id="WP_265590735.1">
    <property type="nucleotide sequence ID" value="NZ_BQKC01000001.1"/>
</dbReference>
<dbReference type="Pfam" id="PF01189">
    <property type="entry name" value="Methyltr_RsmB-F"/>
    <property type="match status" value="1"/>
</dbReference>
<evidence type="ECO:0000256" key="3">
    <source>
        <dbReference type="ARBA" id="ARBA00022691"/>
    </source>
</evidence>
<comment type="similarity">
    <text evidence="5">Belongs to the class I-like SAM-binding methyltransferase superfamily. RsmB/NOP family.</text>
</comment>
<dbReference type="Gene3D" id="1.10.940.10">
    <property type="entry name" value="NusB-like"/>
    <property type="match status" value="1"/>
</dbReference>
<dbReference type="GO" id="GO:0003723">
    <property type="term" value="F:RNA binding"/>
    <property type="evidence" value="ECO:0007669"/>
    <property type="project" value="UniProtKB-UniRule"/>
</dbReference>
<gene>
    <name evidence="7" type="primary">rsmB</name>
    <name evidence="7" type="ORF">ATOP_08590</name>
</gene>
<keyword evidence="8" id="KW-1185">Reference proteome</keyword>
<feature type="active site" description="Nucleophile" evidence="5">
    <location>
        <position position="405"/>
    </location>
</feature>
<dbReference type="Proteomes" id="UP001055025">
    <property type="component" value="Unassembled WGS sequence"/>
</dbReference>
<feature type="domain" description="SAM-dependent MTase RsmB/NOP-type" evidence="6">
    <location>
        <begin position="181"/>
        <end position="480"/>
    </location>
</feature>